<accession>A0A542DDA1</accession>
<dbReference type="RefSeq" id="WP_170220970.1">
    <property type="nucleotide sequence ID" value="NZ_VFML01000001.1"/>
</dbReference>
<dbReference type="NCBIfam" id="TIGR04222">
    <property type="entry name" value="near_uncomplex"/>
    <property type="match status" value="1"/>
</dbReference>
<dbReference type="EMBL" id="VFML01000001">
    <property type="protein sequence ID" value="TQJ01041.1"/>
    <property type="molecule type" value="Genomic_DNA"/>
</dbReference>
<feature type="transmembrane region" description="Helical" evidence="1">
    <location>
        <begin position="12"/>
        <end position="31"/>
    </location>
</feature>
<proteinExistence type="predicted"/>
<evidence type="ECO:0000313" key="3">
    <source>
        <dbReference type="Proteomes" id="UP000320876"/>
    </source>
</evidence>
<organism evidence="2 3">
    <name type="scientific">Amycolatopsis cihanbeyliensis</name>
    <dbReference type="NCBI Taxonomy" id="1128664"/>
    <lineage>
        <taxon>Bacteria</taxon>
        <taxon>Bacillati</taxon>
        <taxon>Actinomycetota</taxon>
        <taxon>Actinomycetes</taxon>
        <taxon>Pseudonocardiales</taxon>
        <taxon>Pseudonocardiaceae</taxon>
        <taxon>Amycolatopsis</taxon>
    </lineage>
</organism>
<dbReference type="AlphaFoldDB" id="A0A542DDA1"/>
<reference evidence="2 3" key="1">
    <citation type="submission" date="2019-06" db="EMBL/GenBank/DDBJ databases">
        <title>Sequencing the genomes of 1000 actinobacteria strains.</title>
        <authorList>
            <person name="Klenk H.-P."/>
        </authorList>
    </citation>
    <scope>NUCLEOTIDE SEQUENCE [LARGE SCALE GENOMIC DNA]</scope>
    <source>
        <strain evidence="2 3">DSM 45679</strain>
    </source>
</reference>
<keyword evidence="1" id="KW-1133">Transmembrane helix</keyword>
<comment type="caution">
    <text evidence="2">The sequence shown here is derived from an EMBL/GenBank/DDBJ whole genome shotgun (WGS) entry which is preliminary data.</text>
</comment>
<protein>
    <submittedName>
        <fullName evidence="2">Uncharacterized protein (TIGR04222 family)</fullName>
    </submittedName>
</protein>
<evidence type="ECO:0000256" key="1">
    <source>
        <dbReference type="SAM" id="Phobius"/>
    </source>
</evidence>
<gene>
    <name evidence="2" type="ORF">FB471_0703</name>
</gene>
<feature type="transmembrane region" description="Helical" evidence="1">
    <location>
        <begin position="178"/>
        <end position="199"/>
    </location>
</feature>
<sequence>MGEQWGMSGGAFLLLYLGLLNLPWITGVVMARARRRMAMRRASRYGDQLPTPRHLAYLTGGPIQVVETTIASLLHSEKLRVNSGGFFQAARGAAGDDQLEDAVLDSARRRRSATRGGLVGSTRRSPGVREIERHLARNGLISFELHDRRRTSTVLILQVLVLAFGLAALLTSGDPDGFTAFLVLLLLIGVSSLISGLIVHFARGPDGTPTLAGRRLTTRSVATAWPGAVGAVALGGLASYPDPQIAAAAAKIEPVGGTSPAGTPHHGGGGGGGGGGCGGGGCGGGGCGGGGGGCGG</sequence>
<keyword evidence="1" id="KW-0812">Transmembrane</keyword>
<evidence type="ECO:0000313" key="2">
    <source>
        <dbReference type="EMBL" id="TQJ01041.1"/>
    </source>
</evidence>
<dbReference type="Proteomes" id="UP000320876">
    <property type="component" value="Unassembled WGS sequence"/>
</dbReference>
<feature type="transmembrane region" description="Helical" evidence="1">
    <location>
        <begin position="154"/>
        <end position="172"/>
    </location>
</feature>
<keyword evidence="1" id="KW-0472">Membrane</keyword>
<keyword evidence="3" id="KW-1185">Reference proteome</keyword>
<dbReference type="InterPro" id="IPR026467">
    <property type="entry name" value="Ser/Gly_Cys_C_dom"/>
</dbReference>
<name>A0A542DDA1_AMYCI</name>